<evidence type="ECO:0000313" key="2">
    <source>
        <dbReference type="Proteomes" id="UP000007129"/>
    </source>
</evidence>
<sequence>MALFLEGVACARSLFVTFSWPESSFVASSIRLLLAEVEKEGQVVKELPCNPLKLGVVFAYVGSSEVRKAGLLGWVHSLDMGRMTYLPLRRSNPSKHAISRISERLLSDECFDYPCEMAKKKKKVVFPPSRSISPFIAAEASLVSTNTSLIQPMGRMVI</sequence>
<dbReference type="Proteomes" id="UP000007129">
    <property type="component" value="Unassembled WGS sequence"/>
</dbReference>
<comment type="caution">
    <text evidence="1">The sequence shown here is derived from an EMBL/GenBank/DDBJ whole genome shotgun (WGS) entry which is preliminary data.</text>
</comment>
<accession>K2S438</accession>
<gene>
    <name evidence="1" type="ORF">MPH_05504</name>
</gene>
<dbReference type="HOGENOM" id="CLU_1669707_0_0_1"/>
<protein>
    <submittedName>
        <fullName evidence="1">Uncharacterized protein</fullName>
    </submittedName>
</protein>
<dbReference type="VEuPathDB" id="FungiDB:MPH_05504"/>
<dbReference type="AlphaFoldDB" id="K2S438"/>
<reference evidence="1 2" key="1">
    <citation type="journal article" date="2012" name="BMC Genomics">
        <title>Tools to kill: Genome of one of the most destructive plant pathogenic fungi Macrophomina phaseolina.</title>
        <authorList>
            <person name="Islam M.S."/>
            <person name="Haque M.S."/>
            <person name="Islam M.M."/>
            <person name="Emdad E.M."/>
            <person name="Halim A."/>
            <person name="Hossen Q.M.M."/>
            <person name="Hossain M.Z."/>
            <person name="Ahmed B."/>
            <person name="Rahim S."/>
            <person name="Rahman M.S."/>
            <person name="Alam M.M."/>
            <person name="Hou S."/>
            <person name="Wan X."/>
            <person name="Saito J.A."/>
            <person name="Alam M."/>
        </authorList>
    </citation>
    <scope>NUCLEOTIDE SEQUENCE [LARGE SCALE GENOMIC DNA]</scope>
    <source>
        <strain evidence="1 2">MS6</strain>
    </source>
</reference>
<evidence type="ECO:0000313" key="1">
    <source>
        <dbReference type="EMBL" id="EKG17294.1"/>
    </source>
</evidence>
<dbReference type="InParanoid" id="K2S438"/>
<proteinExistence type="predicted"/>
<name>K2S438_MACPH</name>
<organism evidence="1 2">
    <name type="scientific">Macrophomina phaseolina (strain MS6)</name>
    <name type="common">Charcoal rot fungus</name>
    <dbReference type="NCBI Taxonomy" id="1126212"/>
    <lineage>
        <taxon>Eukaryota</taxon>
        <taxon>Fungi</taxon>
        <taxon>Dikarya</taxon>
        <taxon>Ascomycota</taxon>
        <taxon>Pezizomycotina</taxon>
        <taxon>Dothideomycetes</taxon>
        <taxon>Dothideomycetes incertae sedis</taxon>
        <taxon>Botryosphaeriales</taxon>
        <taxon>Botryosphaeriaceae</taxon>
        <taxon>Macrophomina</taxon>
    </lineage>
</organism>
<dbReference type="EMBL" id="AHHD01000250">
    <property type="protein sequence ID" value="EKG17294.1"/>
    <property type="molecule type" value="Genomic_DNA"/>
</dbReference>